<evidence type="ECO:0000256" key="1">
    <source>
        <dbReference type="SAM" id="Coils"/>
    </source>
</evidence>
<keyword evidence="3" id="KW-1185">Reference proteome</keyword>
<sequence>MVRGSFPKLTAAQIVEVLKEDFAVIVPPNLKASILALQPEDLSACPAEVLRVTFDALLVGALDLTEDQLNVPSEFLGQRAAHESTTPSMLMSRQVKWTYVYLLRAAEHIRSVCPPVAISSVVSPYEDTKRTRMLVSALINYIRYKYIVLTQPKISSIEQMRADEEDMLIETQEKVERSKRALLDVEATRERLKPALTKVKHDRKVLDEELRTLGQTKEALTTSIEEHERVKAELTAESSERRQVIEAKKEELKHVTSLVVENPEKVVEKHKKSEEREAALRRTLDEKLAKLSAVRERTSDWRETNGRFGGLMKKARGIRADRAKMEETLRTLEDRRTNDADISAVMRDAGKLKEEAAHRIAKLNAQRQAFSAKEAEPNPQHEARMNDLLSRVAEREKRLARDAQAWKAELGELNGKKRAAEEQRRMAEKRAKHDRVARAKLVELGKRFVAEFTAALPGEGQTVSAQ</sequence>
<evidence type="ECO:0000313" key="2">
    <source>
        <dbReference type="EMBL" id="KAF4727864.1"/>
    </source>
</evidence>
<evidence type="ECO:0000313" key="3">
    <source>
        <dbReference type="Proteomes" id="UP000553632"/>
    </source>
</evidence>
<name>A0A7J6S4J7_PEROL</name>
<dbReference type="Proteomes" id="UP000553632">
    <property type="component" value="Unassembled WGS sequence"/>
</dbReference>
<protein>
    <submittedName>
        <fullName evidence="2">Uncharacterized protein</fullName>
    </submittedName>
</protein>
<accession>A0A7J6S4J7</accession>
<dbReference type="InterPro" id="IPR038275">
    <property type="entry name" value="Nuf2_N_sf"/>
</dbReference>
<keyword evidence="1" id="KW-0175">Coiled coil</keyword>
<dbReference type="Gene3D" id="1.10.418.60">
    <property type="entry name" value="Ncd80 complex, Nuf2 subunit"/>
    <property type="match status" value="1"/>
</dbReference>
<feature type="coiled-coil region" evidence="1">
    <location>
        <begin position="403"/>
        <end position="430"/>
    </location>
</feature>
<dbReference type="EMBL" id="JABANO010020806">
    <property type="protein sequence ID" value="KAF4727864.1"/>
    <property type="molecule type" value="Genomic_DNA"/>
</dbReference>
<dbReference type="OMA" id="CVATMEE"/>
<comment type="caution">
    <text evidence="2">The sequence shown here is derived from an EMBL/GenBank/DDBJ whole genome shotgun (WGS) entry which is preliminary data.</text>
</comment>
<reference evidence="2 3" key="1">
    <citation type="submission" date="2020-04" db="EMBL/GenBank/DDBJ databases">
        <title>Perkinsus olseni comparative genomics.</title>
        <authorList>
            <person name="Bogema D.R."/>
        </authorList>
    </citation>
    <scope>NUCLEOTIDE SEQUENCE [LARGE SCALE GENOMIC DNA]</scope>
    <source>
        <strain evidence="2 3">ATCC PRA-207</strain>
    </source>
</reference>
<feature type="coiled-coil region" evidence="1">
    <location>
        <begin position="315"/>
        <end position="373"/>
    </location>
</feature>
<dbReference type="AlphaFoldDB" id="A0A7J6S4J7"/>
<proteinExistence type="predicted"/>
<gene>
    <name evidence="2" type="ORF">FOZ63_023527</name>
</gene>
<organism evidence="2 3">
    <name type="scientific">Perkinsus olseni</name>
    <name type="common">Perkinsus atlanticus</name>
    <dbReference type="NCBI Taxonomy" id="32597"/>
    <lineage>
        <taxon>Eukaryota</taxon>
        <taxon>Sar</taxon>
        <taxon>Alveolata</taxon>
        <taxon>Perkinsozoa</taxon>
        <taxon>Perkinsea</taxon>
        <taxon>Perkinsida</taxon>
        <taxon>Perkinsidae</taxon>
        <taxon>Perkinsus</taxon>
    </lineage>
</organism>